<sequence length="82" mass="9364">MTRRSFPESFKHEAVDQVLACTLFRHVNQTLGITESLLAKWKRQYEQQGGDAFRATASSVVRARSCVGYVSNWLRSPWSAML</sequence>
<comment type="caution">
    <text evidence="2">The sequence shown here is derived from an EMBL/GenBank/DDBJ whole genome shotgun (WGS) entry which is preliminary data.</text>
</comment>
<dbReference type="EMBL" id="JADPMV010000001">
    <property type="protein sequence ID" value="MBS7661594.1"/>
    <property type="molecule type" value="Genomic_DNA"/>
</dbReference>
<dbReference type="Proteomes" id="UP001196601">
    <property type="component" value="Unassembled WGS sequence"/>
</dbReference>
<gene>
    <name evidence="2" type="ORF">I0D00_06475</name>
</gene>
<organism evidence="2 3">
    <name type="scientific">Pseudomonas lalucatii</name>
    <dbReference type="NCBI Taxonomy" id="1424203"/>
    <lineage>
        <taxon>Bacteria</taxon>
        <taxon>Pseudomonadati</taxon>
        <taxon>Pseudomonadota</taxon>
        <taxon>Gammaproteobacteria</taxon>
        <taxon>Pseudomonadales</taxon>
        <taxon>Pseudomonadaceae</taxon>
        <taxon>Pseudomonas</taxon>
    </lineage>
</organism>
<protein>
    <submittedName>
        <fullName evidence="2">Transposase</fullName>
    </submittedName>
</protein>
<accession>A0ABS5PZ48</accession>
<dbReference type="InterPro" id="IPR002514">
    <property type="entry name" value="Transposase_8"/>
</dbReference>
<dbReference type="Pfam" id="PF01527">
    <property type="entry name" value="HTH_Tnp_1"/>
    <property type="match status" value="1"/>
</dbReference>
<name>A0ABS5PZ48_9PSED</name>
<evidence type="ECO:0000313" key="3">
    <source>
        <dbReference type="Proteomes" id="UP001196601"/>
    </source>
</evidence>
<dbReference type="RefSeq" id="WP_213638925.1">
    <property type="nucleotide sequence ID" value="NZ_JADPMV010000001.1"/>
</dbReference>
<reference evidence="2 3" key="1">
    <citation type="journal article" date="2021" name="Syst. Appl. Microbiol.">
        <title>Pseudomonas lalucatii sp. nov. isolated from Vallgornera, a karstic cave in Mallorca, Western Mediterranean.</title>
        <authorList>
            <person name="Busquets A."/>
            <person name="Mulet M."/>
            <person name="Gomila M."/>
            <person name="Garcia-Valdes E."/>
        </authorList>
    </citation>
    <scope>NUCLEOTIDE SEQUENCE [LARGE SCALE GENOMIC DNA]</scope>
    <source>
        <strain evidence="2 3">R1b54</strain>
    </source>
</reference>
<proteinExistence type="inferred from homology"/>
<comment type="similarity">
    <text evidence="1">Belongs to the transposase 8 family.</text>
</comment>
<dbReference type="SUPFAM" id="SSF46689">
    <property type="entry name" value="Homeodomain-like"/>
    <property type="match status" value="1"/>
</dbReference>
<evidence type="ECO:0000256" key="1">
    <source>
        <dbReference type="ARBA" id="ARBA00009964"/>
    </source>
</evidence>
<keyword evidence="3" id="KW-1185">Reference proteome</keyword>
<evidence type="ECO:0000313" key="2">
    <source>
        <dbReference type="EMBL" id="MBS7661594.1"/>
    </source>
</evidence>
<dbReference type="InterPro" id="IPR009057">
    <property type="entry name" value="Homeodomain-like_sf"/>
</dbReference>